<gene>
    <name evidence="2" type="ORF">GSM42_01465</name>
</gene>
<proteinExistence type="predicted"/>
<dbReference type="CDD" id="cd04301">
    <property type="entry name" value="NAT_SF"/>
    <property type="match status" value="1"/>
</dbReference>
<reference evidence="2 3" key="1">
    <citation type="submission" date="2019-12" db="EMBL/GenBank/DDBJ databases">
        <title>Whole-genome analyses of novel actinobacteria.</title>
        <authorList>
            <person name="Sahin N."/>
            <person name="Saygin H."/>
        </authorList>
    </citation>
    <scope>NUCLEOTIDE SEQUENCE [LARGE SCALE GENOMIC DNA]</scope>
    <source>
        <strain evidence="2 3">KC615</strain>
    </source>
</reference>
<evidence type="ECO:0000259" key="1">
    <source>
        <dbReference type="PROSITE" id="PS51186"/>
    </source>
</evidence>
<dbReference type="PIRSF" id="PIRSF037663">
    <property type="entry name" value="Acetyltransf_GNAT_prd"/>
    <property type="match status" value="1"/>
</dbReference>
<dbReference type="InterPro" id="IPR000182">
    <property type="entry name" value="GNAT_dom"/>
</dbReference>
<accession>A0A6I4VPY5</accession>
<keyword evidence="2" id="KW-0808">Transferase</keyword>
<sequence>MKIRNICSSDYQSVISVVNDWWDGRDMAKLLPKLFFDHFSSTSYILEEHGQIAGFLIGFISQSRDKEAYIHFVGIHPKYRKQGLGRLLYEQFFDEVKKRGVKMVRCVTSPVNKTSIAYHKKMGFSIEEGDLCVDGISFHSDYDGQGGDRVLFVKSLV</sequence>
<dbReference type="InterPro" id="IPR017255">
    <property type="entry name" value="AcTrfase_GNAT_prd"/>
</dbReference>
<dbReference type="Gene3D" id="3.40.630.30">
    <property type="match status" value="1"/>
</dbReference>
<keyword evidence="3" id="KW-1185">Reference proteome</keyword>
<dbReference type="PANTHER" id="PTHR43072:SF36">
    <property type="entry name" value="RIBOSOMAL-PROTEIN-ALANINE ACETYLTRANSFERASE"/>
    <property type="match status" value="1"/>
</dbReference>
<dbReference type="Pfam" id="PF00583">
    <property type="entry name" value="Acetyltransf_1"/>
    <property type="match status" value="1"/>
</dbReference>
<dbReference type="PROSITE" id="PS51186">
    <property type="entry name" value="GNAT"/>
    <property type="match status" value="1"/>
</dbReference>
<dbReference type="Proteomes" id="UP000430692">
    <property type="component" value="Unassembled WGS sequence"/>
</dbReference>
<comment type="caution">
    <text evidence="2">The sequence shown here is derived from an EMBL/GenBank/DDBJ whole genome shotgun (WGS) entry which is preliminary data.</text>
</comment>
<name>A0A6I4VPY5_9BACL</name>
<dbReference type="FunFam" id="3.40.630.30:FF:000133">
    <property type="entry name" value="Acetyltransferase, GNAT family"/>
    <property type="match status" value="1"/>
</dbReference>
<organism evidence="2 3">
    <name type="scientific">Shimazuella alba</name>
    <dbReference type="NCBI Taxonomy" id="2690964"/>
    <lineage>
        <taxon>Bacteria</taxon>
        <taxon>Bacillati</taxon>
        <taxon>Bacillota</taxon>
        <taxon>Bacilli</taxon>
        <taxon>Bacillales</taxon>
        <taxon>Thermoactinomycetaceae</taxon>
        <taxon>Shimazuella</taxon>
    </lineage>
</organism>
<evidence type="ECO:0000313" key="2">
    <source>
        <dbReference type="EMBL" id="MXQ52441.1"/>
    </source>
</evidence>
<dbReference type="PANTHER" id="PTHR43072">
    <property type="entry name" value="N-ACETYLTRANSFERASE"/>
    <property type="match status" value="1"/>
</dbReference>
<dbReference type="AlphaFoldDB" id="A0A6I4VPY5"/>
<evidence type="ECO:0000313" key="3">
    <source>
        <dbReference type="Proteomes" id="UP000430692"/>
    </source>
</evidence>
<dbReference type="InterPro" id="IPR016181">
    <property type="entry name" value="Acyl_CoA_acyltransferase"/>
</dbReference>
<feature type="domain" description="N-acetyltransferase" evidence="1">
    <location>
        <begin position="1"/>
        <end position="157"/>
    </location>
</feature>
<protein>
    <submittedName>
        <fullName evidence="2">GNAT family N-acetyltransferase</fullName>
    </submittedName>
</protein>
<dbReference type="RefSeq" id="WP_160799464.1">
    <property type="nucleotide sequence ID" value="NZ_WUUL01000001.1"/>
</dbReference>
<dbReference type="EMBL" id="WUUL01000001">
    <property type="protein sequence ID" value="MXQ52441.1"/>
    <property type="molecule type" value="Genomic_DNA"/>
</dbReference>
<dbReference type="SUPFAM" id="SSF55729">
    <property type="entry name" value="Acyl-CoA N-acyltransferases (Nat)"/>
    <property type="match status" value="1"/>
</dbReference>
<dbReference type="GO" id="GO:0016747">
    <property type="term" value="F:acyltransferase activity, transferring groups other than amino-acyl groups"/>
    <property type="evidence" value="ECO:0007669"/>
    <property type="project" value="InterPro"/>
</dbReference>